<evidence type="ECO:0000313" key="2">
    <source>
        <dbReference type="EMBL" id="KAJ1124640.1"/>
    </source>
</evidence>
<name>A0AAV7PH85_PLEWA</name>
<keyword evidence="3" id="KW-1185">Reference proteome</keyword>
<evidence type="ECO:0000313" key="3">
    <source>
        <dbReference type="Proteomes" id="UP001066276"/>
    </source>
</evidence>
<feature type="region of interest" description="Disordered" evidence="1">
    <location>
        <begin position="1"/>
        <end position="24"/>
    </location>
</feature>
<dbReference type="AlphaFoldDB" id="A0AAV7PH85"/>
<sequence>MRVRAPSGYRPEERARPGVAHPTSGDAFGLGFGIQEVHPVVQGQLSTSQGAGFVEQEQELEEKVLDYDDGDKAEDGEIVQQRSVQKGVKDQWEANGGKRLGILQVVRNDRLVGGDHHTFIAGNLPRGEERRAQIEWGEVFKVGGVEVGTKHFG</sequence>
<protein>
    <submittedName>
        <fullName evidence="2">Uncharacterized protein</fullName>
    </submittedName>
</protein>
<dbReference type="Proteomes" id="UP001066276">
    <property type="component" value="Chromosome 7"/>
</dbReference>
<proteinExistence type="predicted"/>
<reference evidence="2" key="1">
    <citation type="journal article" date="2022" name="bioRxiv">
        <title>Sequencing and chromosome-scale assembly of the giantPleurodeles waltlgenome.</title>
        <authorList>
            <person name="Brown T."/>
            <person name="Elewa A."/>
            <person name="Iarovenko S."/>
            <person name="Subramanian E."/>
            <person name="Araus A.J."/>
            <person name="Petzold A."/>
            <person name="Susuki M."/>
            <person name="Suzuki K.-i.T."/>
            <person name="Hayashi T."/>
            <person name="Toyoda A."/>
            <person name="Oliveira C."/>
            <person name="Osipova E."/>
            <person name="Leigh N.D."/>
            <person name="Simon A."/>
            <person name="Yun M.H."/>
        </authorList>
    </citation>
    <scope>NUCLEOTIDE SEQUENCE</scope>
    <source>
        <strain evidence="2">20211129_DDA</strain>
        <tissue evidence="2">Liver</tissue>
    </source>
</reference>
<gene>
    <name evidence="2" type="ORF">NDU88_003089</name>
</gene>
<organism evidence="2 3">
    <name type="scientific">Pleurodeles waltl</name>
    <name type="common">Iberian ribbed newt</name>
    <dbReference type="NCBI Taxonomy" id="8319"/>
    <lineage>
        <taxon>Eukaryota</taxon>
        <taxon>Metazoa</taxon>
        <taxon>Chordata</taxon>
        <taxon>Craniata</taxon>
        <taxon>Vertebrata</taxon>
        <taxon>Euteleostomi</taxon>
        <taxon>Amphibia</taxon>
        <taxon>Batrachia</taxon>
        <taxon>Caudata</taxon>
        <taxon>Salamandroidea</taxon>
        <taxon>Salamandridae</taxon>
        <taxon>Pleurodelinae</taxon>
        <taxon>Pleurodeles</taxon>
    </lineage>
</organism>
<evidence type="ECO:0000256" key="1">
    <source>
        <dbReference type="SAM" id="MobiDB-lite"/>
    </source>
</evidence>
<accession>A0AAV7PH85</accession>
<comment type="caution">
    <text evidence="2">The sequence shown here is derived from an EMBL/GenBank/DDBJ whole genome shotgun (WGS) entry which is preliminary data.</text>
</comment>
<dbReference type="EMBL" id="JANPWB010000011">
    <property type="protein sequence ID" value="KAJ1124640.1"/>
    <property type="molecule type" value="Genomic_DNA"/>
</dbReference>